<gene>
    <name evidence="1" type="ORF">LLEC1_05624</name>
</gene>
<dbReference type="SUPFAM" id="SSF159245">
    <property type="entry name" value="AttH-like"/>
    <property type="match status" value="1"/>
</dbReference>
<dbReference type="EMBL" id="LUKN01003785">
    <property type="protein sequence ID" value="OAQ96949.1"/>
    <property type="molecule type" value="Genomic_DNA"/>
</dbReference>
<dbReference type="InterPro" id="IPR053112">
    <property type="entry name" value="Fungal_Dehydratase/Hydratase"/>
</dbReference>
<protein>
    <submittedName>
        <fullName evidence="1">Uncharacterized protein</fullName>
    </submittedName>
</protein>
<dbReference type="Proteomes" id="UP000243081">
    <property type="component" value="Unassembled WGS sequence"/>
</dbReference>
<comment type="caution">
    <text evidence="1">The sequence shown here is derived from an EMBL/GenBank/DDBJ whole genome shotgun (WGS) entry which is preliminary data.</text>
</comment>
<keyword evidence="2" id="KW-1185">Reference proteome</keyword>
<evidence type="ECO:0000313" key="1">
    <source>
        <dbReference type="EMBL" id="OAQ96949.1"/>
    </source>
</evidence>
<name>A0A179I5E7_CORDF</name>
<evidence type="ECO:0000313" key="2">
    <source>
        <dbReference type="Proteomes" id="UP000243081"/>
    </source>
</evidence>
<proteinExistence type="predicted"/>
<organism evidence="1 2">
    <name type="scientific">Cordyceps confragosa</name>
    <name type="common">Lecanicillium lecanii</name>
    <dbReference type="NCBI Taxonomy" id="2714763"/>
    <lineage>
        <taxon>Eukaryota</taxon>
        <taxon>Fungi</taxon>
        <taxon>Dikarya</taxon>
        <taxon>Ascomycota</taxon>
        <taxon>Pezizomycotina</taxon>
        <taxon>Sordariomycetes</taxon>
        <taxon>Hypocreomycetidae</taxon>
        <taxon>Hypocreales</taxon>
        <taxon>Cordycipitaceae</taxon>
        <taxon>Akanthomyces</taxon>
    </lineage>
</organism>
<reference evidence="1 2" key="1">
    <citation type="submission" date="2016-03" db="EMBL/GenBank/DDBJ databases">
        <title>Fine-scale spatial genetic structure of a fungal parasite of coffee scale insects.</title>
        <authorList>
            <person name="Jackson D."/>
            <person name="Zemenick K.A."/>
            <person name="Malloure B."/>
            <person name="Quandt C.A."/>
            <person name="James T.Y."/>
        </authorList>
    </citation>
    <scope>NUCLEOTIDE SEQUENCE [LARGE SCALE GENOMIC DNA]</scope>
    <source>
        <strain evidence="1 2">UM487</strain>
    </source>
</reference>
<dbReference type="PANTHER" id="PTHR40617:SF1">
    <property type="entry name" value="ATTH DOMAIN-CONTAINING PROTEIN-RELATED"/>
    <property type="match status" value="1"/>
</dbReference>
<dbReference type="AlphaFoldDB" id="A0A179I5E7"/>
<dbReference type="OrthoDB" id="5295747at2759"/>
<dbReference type="PANTHER" id="PTHR40617">
    <property type="entry name" value="TERPENE CYCLASE ASQC"/>
    <property type="match status" value="1"/>
</dbReference>
<accession>A0A179I5E7</accession>
<sequence length="236" mass="25248">MLFNLGDSQFTNTLGGIPAGSSCRTSSYIIGTNRKQYMAISYALISADTETCYRTSVLALDKLSNCNCFIVYSSTRALAAESQLRVTVRGNGFQSLTGDNVSQMRTCSNHDKVTLGITHNATSSALVDAGTDLFTLGTGKTYEWAFPSCDTEGTLRIDGKLGAIDPAKLLLPSMIGSGIMASPRMDIGPGSSCTSPTPSSSSVFGLPTTLLQMSMPVSRWLGCRWQRYGMQRESSP</sequence>